<dbReference type="Pfam" id="PF12833">
    <property type="entry name" value="HTH_18"/>
    <property type="match status" value="1"/>
</dbReference>
<dbReference type="AlphaFoldDB" id="A0A2U8FM46"/>
<dbReference type="InterPro" id="IPR018060">
    <property type="entry name" value="HTH_AraC"/>
</dbReference>
<keyword evidence="2" id="KW-0238">DNA-binding</keyword>
<dbReference type="PANTHER" id="PTHR46796:SF12">
    <property type="entry name" value="HTH-TYPE DNA-BINDING TRANSCRIPTIONAL ACTIVATOR EUTR"/>
    <property type="match status" value="1"/>
</dbReference>
<dbReference type="SMART" id="SM00342">
    <property type="entry name" value="HTH_ARAC"/>
    <property type="match status" value="1"/>
</dbReference>
<gene>
    <name evidence="5" type="ORF">DEH84_00355</name>
</gene>
<dbReference type="RefSeq" id="WP_109033787.1">
    <property type="nucleotide sequence ID" value="NZ_CP029210.1"/>
</dbReference>
<dbReference type="InterPro" id="IPR018062">
    <property type="entry name" value="HTH_AraC-typ_CS"/>
</dbReference>
<dbReference type="SUPFAM" id="SSF46689">
    <property type="entry name" value="Homeodomain-like"/>
    <property type="match status" value="2"/>
</dbReference>
<dbReference type="InterPro" id="IPR050204">
    <property type="entry name" value="AraC_XylS_family_regulators"/>
</dbReference>
<evidence type="ECO:0000256" key="2">
    <source>
        <dbReference type="ARBA" id="ARBA00023125"/>
    </source>
</evidence>
<evidence type="ECO:0000256" key="3">
    <source>
        <dbReference type="ARBA" id="ARBA00023163"/>
    </source>
</evidence>
<evidence type="ECO:0000313" key="6">
    <source>
        <dbReference type="Proteomes" id="UP000244892"/>
    </source>
</evidence>
<dbReference type="OrthoDB" id="185346at2"/>
<protein>
    <submittedName>
        <fullName evidence="5">AraC family transcriptional regulator</fullName>
    </submittedName>
</protein>
<keyword evidence="1" id="KW-0805">Transcription regulation</keyword>
<dbReference type="PANTHER" id="PTHR46796">
    <property type="entry name" value="HTH-TYPE TRANSCRIPTIONAL ACTIVATOR RHAS-RELATED"/>
    <property type="match status" value="1"/>
</dbReference>
<keyword evidence="3" id="KW-0804">Transcription</keyword>
<reference evidence="5 6" key="1">
    <citation type="submission" date="2018-05" db="EMBL/GenBank/DDBJ databases">
        <title>complete genome sequence of Aquabacterium olei NBRC 110486.</title>
        <authorList>
            <person name="Tang B."/>
            <person name="Chang J."/>
            <person name="Zhang L."/>
            <person name="Yang H."/>
        </authorList>
    </citation>
    <scope>NUCLEOTIDE SEQUENCE [LARGE SCALE GENOMIC DNA]</scope>
    <source>
        <strain evidence="5 6">NBRC 110486</strain>
    </source>
</reference>
<sequence length="341" mass="37853">MPAHPLVADLPLPAAPLWGALAATPSGLHQAVAQDVDEHAHNLTAWHQQYDQLGAGCFVGRLTEWRLPHIQVFREQTSQALRQSCEVWADSFWFGVPDPAATLPTRINGRLHGSHDVMVRPGGERFDLVTPDRHSLFGVVVQRQALQDAAARQGCHVDWDALHQAEVLRVQEGARHACLNALDGLLPLSEPHATGWHGADLVAMEGAVLSLLLDLLDTSEADTAVRQSVARRQKVVAHAREYVLAHPDQAVTVPELCERLHVSRRTLQYCFEEVMGLSPIQYLRAIRLNGARRHLREAARHGQGVQDVAARWGFWHLSQFALDYRKLFGESPSDTLTRGAH</sequence>
<dbReference type="KEGG" id="aon:DEH84_00355"/>
<proteinExistence type="predicted"/>
<accession>A0A2U8FM46</accession>
<dbReference type="PROSITE" id="PS00041">
    <property type="entry name" value="HTH_ARAC_FAMILY_1"/>
    <property type="match status" value="1"/>
</dbReference>
<name>A0A2U8FM46_9BURK</name>
<dbReference type="InterPro" id="IPR009057">
    <property type="entry name" value="Homeodomain-like_sf"/>
</dbReference>
<evidence type="ECO:0000313" key="5">
    <source>
        <dbReference type="EMBL" id="AWI52069.1"/>
    </source>
</evidence>
<dbReference type="GO" id="GO:0003700">
    <property type="term" value="F:DNA-binding transcription factor activity"/>
    <property type="evidence" value="ECO:0007669"/>
    <property type="project" value="InterPro"/>
</dbReference>
<keyword evidence="6" id="KW-1185">Reference proteome</keyword>
<dbReference type="Proteomes" id="UP000244892">
    <property type="component" value="Chromosome"/>
</dbReference>
<dbReference type="EMBL" id="CP029210">
    <property type="protein sequence ID" value="AWI52069.1"/>
    <property type="molecule type" value="Genomic_DNA"/>
</dbReference>
<organism evidence="5 6">
    <name type="scientific">Aquabacterium olei</name>
    <dbReference type="NCBI Taxonomy" id="1296669"/>
    <lineage>
        <taxon>Bacteria</taxon>
        <taxon>Pseudomonadati</taxon>
        <taxon>Pseudomonadota</taxon>
        <taxon>Betaproteobacteria</taxon>
        <taxon>Burkholderiales</taxon>
        <taxon>Aquabacterium</taxon>
    </lineage>
</organism>
<evidence type="ECO:0000259" key="4">
    <source>
        <dbReference type="PROSITE" id="PS01124"/>
    </source>
</evidence>
<dbReference type="PROSITE" id="PS01124">
    <property type="entry name" value="HTH_ARAC_FAMILY_2"/>
    <property type="match status" value="1"/>
</dbReference>
<evidence type="ECO:0000256" key="1">
    <source>
        <dbReference type="ARBA" id="ARBA00023015"/>
    </source>
</evidence>
<dbReference type="Gene3D" id="1.10.10.60">
    <property type="entry name" value="Homeodomain-like"/>
    <property type="match status" value="1"/>
</dbReference>
<feature type="domain" description="HTH araC/xylS-type" evidence="4">
    <location>
        <begin position="237"/>
        <end position="338"/>
    </location>
</feature>
<dbReference type="GO" id="GO:0043565">
    <property type="term" value="F:sequence-specific DNA binding"/>
    <property type="evidence" value="ECO:0007669"/>
    <property type="project" value="InterPro"/>
</dbReference>